<evidence type="ECO:0000313" key="13">
    <source>
        <dbReference type="Proteomes" id="UP001634393"/>
    </source>
</evidence>
<dbReference type="PANTHER" id="PTHR23155:SF1185">
    <property type="entry name" value="DISEASE RESISTANCE RPP8-LIKE PROTEIN 3-RELATED"/>
    <property type="match status" value="1"/>
</dbReference>
<dbReference type="Proteomes" id="UP001634393">
    <property type="component" value="Unassembled WGS sequence"/>
</dbReference>
<dbReference type="InterPro" id="IPR036388">
    <property type="entry name" value="WH-like_DNA-bd_sf"/>
</dbReference>
<evidence type="ECO:0000256" key="4">
    <source>
        <dbReference type="ARBA" id="ARBA00022741"/>
    </source>
</evidence>
<dbReference type="Pfam" id="PF18052">
    <property type="entry name" value="Rx_N"/>
    <property type="match status" value="1"/>
</dbReference>
<dbReference type="AlphaFoldDB" id="A0ABD3T9Y3"/>
<dbReference type="PRINTS" id="PR00364">
    <property type="entry name" value="DISEASERSIST"/>
</dbReference>
<protein>
    <submittedName>
        <fullName evidence="12">Uncharacterized protein</fullName>
    </submittedName>
</protein>
<keyword evidence="13" id="KW-1185">Reference proteome</keyword>
<evidence type="ECO:0000259" key="8">
    <source>
        <dbReference type="Pfam" id="PF00931"/>
    </source>
</evidence>
<dbReference type="PANTHER" id="PTHR23155">
    <property type="entry name" value="DISEASE RESISTANCE PROTEIN RP"/>
    <property type="match status" value="1"/>
</dbReference>
<comment type="caution">
    <text evidence="12">The sequence shown here is derived from an EMBL/GenBank/DDBJ whole genome shotgun (WGS) entry which is preliminary data.</text>
</comment>
<evidence type="ECO:0000259" key="9">
    <source>
        <dbReference type="Pfam" id="PF18052"/>
    </source>
</evidence>
<organism evidence="12 13">
    <name type="scientific">Penstemon smallii</name>
    <dbReference type="NCBI Taxonomy" id="265156"/>
    <lineage>
        <taxon>Eukaryota</taxon>
        <taxon>Viridiplantae</taxon>
        <taxon>Streptophyta</taxon>
        <taxon>Embryophyta</taxon>
        <taxon>Tracheophyta</taxon>
        <taxon>Spermatophyta</taxon>
        <taxon>Magnoliopsida</taxon>
        <taxon>eudicotyledons</taxon>
        <taxon>Gunneridae</taxon>
        <taxon>Pentapetalae</taxon>
        <taxon>asterids</taxon>
        <taxon>lamiids</taxon>
        <taxon>Lamiales</taxon>
        <taxon>Plantaginaceae</taxon>
        <taxon>Cheloneae</taxon>
        <taxon>Penstemon</taxon>
    </lineage>
</organism>
<dbReference type="FunFam" id="1.10.10.10:FF:000322">
    <property type="entry name" value="Probable disease resistance protein At1g63360"/>
    <property type="match status" value="1"/>
</dbReference>
<dbReference type="Gene3D" id="1.10.10.10">
    <property type="entry name" value="Winged helix-like DNA-binding domain superfamily/Winged helix DNA-binding domain"/>
    <property type="match status" value="1"/>
</dbReference>
<dbReference type="EMBL" id="JBJXBP010000004">
    <property type="protein sequence ID" value="KAL3833073.1"/>
    <property type="molecule type" value="Genomic_DNA"/>
</dbReference>
<feature type="domain" description="Disease resistance R13L4/SHOC-2-like LRR" evidence="11">
    <location>
        <begin position="540"/>
        <end position="642"/>
    </location>
</feature>
<dbReference type="Pfam" id="PF23559">
    <property type="entry name" value="WHD_DRP"/>
    <property type="match status" value="1"/>
</dbReference>
<feature type="region of interest" description="Disordered" evidence="7">
    <location>
        <begin position="506"/>
        <end position="528"/>
    </location>
</feature>
<keyword evidence="6" id="KW-0067">ATP-binding</keyword>
<evidence type="ECO:0000256" key="7">
    <source>
        <dbReference type="SAM" id="MobiDB-lite"/>
    </source>
</evidence>
<dbReference type="InterPro" id="IPR002182">
    <property type="entry name" value="NB-ARC"/>
</dbReference>
<name>A0ABD3T9Y3_9LAMI</name>
<reference evidence="12 13" key="1">
    <citation type="submission" date="2024-12" db="EMBL/GenBank/DDBJ databases">
        <title>The unique morphological basis and parallel evolutionary history of personate flowers in Penstemon.</title>
        <authorList>
            <person name="Depatie T.H."/>
            <person name="Wessinger C.A."/>
        </authorList>
    </citation>
    <scope>NUCLEOTIDE SEQUENCE [LARGE SCALE GENOMIC DNA]</scope>
    <source>
        <strain evidence="12">WTNN_2</strain>
        <tissue evidence="12">Leaf</tissue>
    </source>
</reference>
<comment type="similarity">
    <text evidence="1">Belongs to the disease resistance NB-LRR family.</text>
</comment>
<dbReference type="GO" id="GO:0005524">
    <property type="term" value="F:ATP binding"/>
    <property type="evidence" value="ECO:0007669"/>
    <property type="project" value="UniProtKB-KW"/>
</dbReference>
<dbReference type="InterPro" id="IPR044974">
    <property type="entry name" value="Disease_R_plants"/>
</dbReference>
<dbReference type="GO" id="GO:0006952">
    <property type="term" value="P:defense response"/>
    <property type="evidence" value="ECO:0007669"/>
    <property type="project" value="UniProtKB-KW"/>
</dbReference>
<dbReference type="SUPFAM" id="SSF52540">
    <property type="entry name" value="P-loop containing nucleoside triphosphate hydrolases"/>
    <property type="match status" value="1"/>
</dbReference>
<dbReference type="InterPro" id="IPR038005">
    <property type="entry name" value="RX-like_CC"/>
</dbReference>
<dbReference type="Pfam" id="PF23598">
    <property type="entry name" value="LRR_14"/>
    <property type="match status" value="1"/>
</dbReference>
<dbReference type="InterPro" id="IPR042197">
    <property type="entry name" value="Apaf_helical"/>
</dbReference>
<evidence type="ECO:0000259" key="10">
    <source>
        <dbReference type="Pfam" id="PF23559"/>
    </source>
</evidence>
<gene>
    <name evidence="12" type="ORF">ACJIZ3_007809</name>
</gene>
<evidence type="ECO:0000256" key="5">
    <source>
        <dbReference type="ARBA" id="ARBA00022821"/>
    </source>
</evidence>
<feature type="domain" description="Disease resistance N-terminal" evidence="9">
    <location>
        <begin position="6"/>
        <end position="91"/>
    </location>
</feature>
<accession>A0ABD3T9Y3</accession>
<dbReference type="InterPro" id="IPR058922">
    <property type="entry name" value="WHD_DRP"/>
</dbReference>
<dbReference type="Gene3D" id="3.40.50.300">
    <property type="entry name" value="P-loop containing nucleotide triphosphate hydrolases"/>
    <property type="match status" value="1"/>
</dbReference>
<evidence type="ECO:0000256" key="1">
    <source>
        <dbReference type="ARBA" id="ARBA00008894"/>
    </source>
</evidence>
<evidence type="ECO:0000313" key="12">
    <source>
        <dbReference type="EMBL" id="KAL3833073.1"/>
    </source>
</evidence>
<evidence type="ECO:0000256" key="2">
    <source>
        <dbReference type="ARBA" id="ARBA00022614"/>
    </source>
</evidence>
<dbReference type="InterPro" id="IPR055414">
    <property type="entry name" value="LRR_R13L4/SHOC2-like"/>
</dbReference>
<dbReference type="Gene3D" id="3.80.10.10">
    <property type="entry name" value="Ribonuclease Inhibitor"/>
    <property type="match status" value="1"/>
</dbReference>
<feature type="domain" description="NB-ARC" evidence="8">
    <location>
        <begin position="187"/>
        <end position="327"/>
    </location>
</feature>
<feature type="domain" description="Disease resistance protein winged helix" evidence="10">
    <location>
        <begin position="420"/>
        <end position="491"/>
    </location>
</feature>
<dbReference type="CDD" id="cd14798">
    <property type="entry name" value="RX-CC_like"/>
    <property type="match status" value="1"/>
</dbReference>
<proteinExistence type="inferred from homology"/>
<evidence type="ECO:0000256" key="6">
    <source>
        <dbReference type="ARBA" id="ARBA00022840"/>
    </source>
</evidence>
<dbReference type="InterPro" id="IPR041118">
    <property type="entry name" value="Rx_N"/>
</dbReference>
<keyword evidence="4" id="KW-0547">Nucleotide-binding</keyword>
<dbReference type="SUPFAM" id="SSF52058">
    <property type="entry name" value="L domain-like"/>
    <property type="match status" value="1"/>
</dbReference>
<evidence type="ECO:0000256" key="3">
    <source>
        <dbReference type="ARBA" id="ARBA00022737"/>
    </source>
</evidence>
<dbReference type="Pfam" id="PF00931">
    <property type="entry name" value="NB-ARC"/>
    <property type="match status" value="1"/>
</dbReference>
<dbReference type="Gene3D" id="1.20.5.4130">
    <property type="match status" value="1"/>
</dbReference>
<keyword evidence="3" id="KW-0677">Repeat</keyword>
<dbReference type="GO" id="GO:0051707">
    <property type="term" value="P:response to other organism"/>
    <property type="evidence" value="ECO:0007669"/>
    <property type="project" value="UniProtKB-ARBA"/>
</dbReference>
<dbReference type="Gene3D" id="1.10.8.430">
    <property type="entry name" value="Helical domain of apoptotic protease-activating factors"/>
    <property type="match status" value="1"/>
</dbReference>
<keyword evidence="5" id="KW-0611">Plant defense</keyword>
<dbReference type="InterPro" id="IPR032675">
    <property type="entry name" value="LRR_dom_sf"/>
</dbReference>
<evidence type="ECO:0000259" key="11">
    <source>
        <dbReference type="Pfam" id="PF23598"/>
    </source>
</evidence>
<dbReference type="InterPro" id="IPR027417">
    <property type="entry name" value="P-loop_NTPase"/>
</dbReference>
<sequence length="829" mass="95256">MAGEAALSFAVEKLGDALIEKVSFLRGVEGQVKWLKDELERMQCFLRDADNKQDNNERIRKWISDIREISQDAEDAIETFILKVETPKKEIGFLGRCICFPNHVYHLDQIDEEIESIRVRLTGIEKSRQTYRIQNLESTTTLRSVGHIRWSLLFIICLKQSKGIVGLEEDVELLLQRASLQDNRSLSGKTTLAKMVYNHPRIIVEFERRAWVCVSKEFNPKEVIKEIVLQLLDPLEDKLKVLEILDKQQVPLLYHLLHERLQGKRYFIILDDVWEQGVWESLASAFPDEGARMLLTSRKRDIPKCASYIHDLKSLDHNNSWKLLLERASIEKTYNQLPEALINIGNEILRKCDGLPLAIIVVGGMLKDKCYTMINEWENVRKGMNSQLRRNESSISAILAMSYHDLPPKLKSCFLCLGFFPEDATIWAKKLVGLWIAQGLINVEGEKGETLENIARRYLDELINRNLIQVKDMSFTDRVKSCRVHDLVRDLSMAKAEEETRFEVLKEGDNKTNPKSSSNKSRHCTISRDPKRTIYPNPIHLRSLFYHGQGELDCSSTSSYWKSCGLLRILAMENFHLNYLPDSIGSLIGLKYLGLRNTGLKELPSSMGCLKNLEVLDVAQVHVLKMPNVIWKMGSLRHLYMEMTSLRKLSILLEKEDLNLTSSFSISLAMLENIVCLEFMYPLHDVPTDFPLVHNLSELTLNLRMTRLPNLPPNLTKLSLVKTYFTQDPIPVLEMLPKLSYLKLIGTICEGREMVITENGFPQLRLKRLELHQIINLEMLLEELRFMTSLQELTIAASTMTISKLRDVDSYKISNIPSVNLIDMGQGCL</sequence>
<keyword evidence="2" id="KW-0433">Leucine-rich repeat</keyword>